<organism evidence="1 2">
    <name type="scientific">Kosakonia oryzae</name>
    <dbReference type="NCBI Taxonomy" id="497725"/>
    <lineage>
        <taxon>Bacteria</taxon>
        <taxon>Pseudomonadati</taxon>
        <taxon>Pseudomonadota</taxon>
        <taxon>Gammaproteobacteria</taxon>
        <taxon>Enterobacterales</taxon>
        <taxon>Enterobacteriaceae</taxon>
        <taxon>Kosakonia</taxon>
    </lineage>
</organism>
<evidence type="ECO:0000313" key="1">
    <source>
        <dbReference type="EMBL" id="QSV12555.1"/>
    </source>
</evidence>
<keyword evidence="2" id="KW-1185">Reference proteome</keyword>
<dbReference type="EMBL" id="CP014007">
    <property type="protein sequence ID" value="QSV12555.1"/>
    <property type="molecule type" value="Genomic_DNA"/>
</dbReference>
<sequence length="118" mass="13211">MNEPQSISLINEKNSGINIPLVDAGFVTWGEAVVGSTSLRRQLIRRVYHTIYTALSAVALAGRRVIIRADRLHPPNKYTRHTSRSGALAAVVLQGRKRVVSLTWIIQGIFKEKYYHDG</sequence>
<gene>
    <name evidence="1" type="ORF">AWR26_25205</name>
</gene>
<accession>A0ABX7PYT7</accession>
<evidence type="ECO:0000313" key="2">
    <source>
        <dbReference type="Proteomes" id="UP000078227"/>
    </source>
</evidence>
<proteinExistence type="predicted"/>
<reference evidence="1 2" key="1">
    <citation type="submission" date="2021-03" db="EMBL/GenBank/DDBJ databases">
        <authorList>
            <person name="Li Y."/>
            <person name="Li S."/>
            <person name="Chen M."/>
            <person name="Peng G."/>
            <person name="Tan Z."/>
            <person name="An Q."/>
        </authorList>
    </citation>
    <scope>NUCLEOTIDE SEQUENCE [LARGE SCALE GENOMIC DNA]</scope>
    <source>
        <strain evidence="1 2">Ola 51</strain>
    </source>
</reference>
<protein>
    <submittedName>
        <fullName evidence="1">Uncharacterized protein</fullName>
    </submittedName>
</protein>
<name>A0ABX7PYT7_9ENTR</name>
<dbReference type="RefSeq" id="WP_167351133.1">
    <property type="nucleotide sequence ID" value="NZ_CP014007.2"/>
</dbReference>
<dbReference type="Proteomes" id="UP000078227">
    <property type="component" value="Chromosome"/>
</dbReference>